<protein>
    <submittedName>
        <fullName evidence="2">IS110 family transposase</fullName>
    </submittedName>
</protein>
<comment type="caution">
    <text evidence="2">The sequence shown here is derived from an EMBL/GenBank/DDBJ whole genome shotgun (WGS) entry which is preliminary data.</text>
</comment>
<feature type="non-terminal residue" evidence="2">
    <location>
        <position position="60"/>
    </location>
</feature>
<evidence type="ECO:0000313" key="2">
    <source>
        <dbReference type="EMBL" id="TPG47028.1"/>
    </source>
</evidence>
<sequence length="60" mass="6288">MTHFVGLDVSVKETSVCVVDDAGKVVCERKVPTEPDDIAVLLTSVAGDYVRVGIEAGPLS</sequence>
<dbReference type="EMBL" id="RCZC01000012">
    <property type="protein sequence ID" value="TPG47028.1"/>
    <property type="molecule type" value="Genomic_DNA"/>
</dbReference>
<organism evidence="2 3">
    <name type="scientific">Sphingomonas glacialis</name>
    <dbReference type="NCBI Taxonomy" id="658225"/>
    <lineage>
        <taxon>Bacteria</taxon>
        <taxon>Pseudomonadati</taxon>
        <taxon>Pseudomonadota</taxon>
        <taxon>Alphaproteobacteria</taxon>
        <taxon>Sphingomonadales</taxon>
        <taxon>Sphingomonadaceae</taxon>
        <taxon>Sphingomonas</taxon>
    </lineage>
</organism>
<gene>
    <name evidence="2" type="ORF">EAH76_23035</name>
    <name evidence="1" type="ORF">EAH76_23445</name>
</gene>
<dbReference type="EMBL" id="RCZC01000014">
    <property type="protein sequence ID" value="TPG46449.1"/>
    <property type="molecule type" value="Genomic_DNA"/>
</dbReference>
<accession>A0A502FC65</accession>
<dbReference type="Proteomes" id="UP000319931">
    <property type="component" value="Unassembled WGS sequence"/>
</dbReference>
<proteinExistence type="predicted"/>
<keyword evidence="3" id="KW-1185">Reference proteome</keyword>
<name>A0A502FC65_9SPHN</name>
<reference evidence="2 3" key="1">
    <citation type="journal article" date="2019" name="Environ. Microbiol.">
        <title>Species interactions and distinct microbial communities in high Arctic permafrost affected cryosols are associated with the CH4 and CO2 gas fluxes.</title>
        <authorList>
            <person name="Altshuler I."/>
            <person name="Hamel J."/>
            <person name="Turney S."/>
            <person name="Magnuson E."/>
            <person name="Levesque R."/>
            <person name="Greer C."/>
            <person name="Whyte L.G."/>
        </authorList>
    </citation>
    <scope>NUCLEOTIDE SEQUENCE [LARGE SCALE GENOMIC DNA]</scope>
    <source>
        <strain evidence="2 3">E6.1</strain>
    </source>
</reference>
<evidence type="ECO:0000313" key="3">
    <source>
        <dbReference type="Proteomes" id="UP000319931"/>
    </source>
</evidence>
<dbReference type="Gene3D" id="3.30.420.40">
    <property type="match status" value="1"/>
</dbReference>
<dbReference type="AlphaFoldDB" id="A0A502FC65"/>
<evidence type="ECO:0000313" key="1">
    <source>
        <dbReference type="EMBL" id="TPG46449.1"/>
    </source>
</evidence>